<feature type="compositionally biased region" description="Polar residues" evidence="1">
    <location>
        <begin position="108"/>
        <end position="120"/>
    </location>
</feature>
<proteinExistence type="predicted"/>
<feature type="compositionally biased region" description="Basic residues" evidence="1">
    <location>
        <begin position="140"/>
        <end position="158"/>
    </location>
</feature>
<sequence>MITEVKEAVVVTQHDRELLNRQDRDLINDILAKAERERVRDELRRYASPQRTERTVPSSPREGLSGCSSLDTIDREKHASYYRGLNSPPRSPRSKEGLMSPPKDRSARGTSPSAIPSSRSPYMDEFLLQKEAKSGPRSSSRSKRGSPKKSSPKSKAKAKKSDKSK</sequence>
<organism evidence="2 3">
    <name type="scientific">Chrysochromulina tobinii</name>
    <dbReference type="NCBI Taxonomy" id="1460289"/>
    <lineage>
        <taxon>Eukaryota</taxon>
        <taxon>Haptista</taxon>
        <taxon>Haptophyta</taxon>
        <taxon>Prymnesiophyceae</taxon>
        <taxon>Prymnesiales</taxon>
        <taxon>Chrysochromulinaceae</taxon>
        <taxon>Chrysochromulina</taxon>
    </lineage>
</organism>
<accession>A0A0M0L6M8</accession>
<keyword evidence="3" id="KW-1185">Reference proteome</keyword>
<protein>
    <submittedName>
        <fullName evidence="2">Uncharacterized protein</fullName>
    </submittedName>
</protein>
<evidence type="ECO:0000313" key="3">
    <source>
        <dbReference type="Proteomes" id="UP000037460"/>
    </source>
</evidence>
<dbReference type="Proteomes" id="UP000037460">
    <property type="component" value="Unassembled WGS sequence"/>
</dbReference>
<gene>
    <name evidence="2" type="ORF">Ctob_013099</name>
</gene>
<feature type="region of interest" description="Disordered" evidence="1">
    <location>
        <begin position="42"/>
        <end position="165"/>
    </location>
</feature>
<comment type="caution">
    <text evidence="2">The sequence shown here is derived from an EMBL/GenBank/DDBJ whole genome shotgun (WGS) entry which is preliminary data.</text>
</comment>
<name>A0A0M0L6M8_9EUKA</name>
<reference evidence="3" key="1">
    <citation type="journal article" date="2015" name="PLoS Genet.">
        <title>Genome Sequence and Transcriptome Analyses of Chrysochromulina tobin: Metabolic Tools for Enhanced Algal Fitness in the Prominent Order Prymnesiales (Haptophyceae).</title>
        <authorList>
            <person name="Hovde B.T."/>
            <person name="Deodato C.R."/>
            <person name="Hunsperger H.M."/>
            <person name="Ryken S.A."/>
            <person name="Yost W."/>
            <person name="Jha R.K."/>
            <person name="Patterson J."/>
            <person name="Monnat R.J. Jr."/>
            <person name="Barlow S.B."/>
            <person name="Starkenburg S.R."/>
            <person name="Cattolico R.A."/>
        </authorList>
    </citation>
    <scope>NUCLEOTIDE SEQUENCE</scope>
    <source>
        <strain evidence="3">CCMP291</strain>
    </source>
</reference>
<dbReference type="EMBL" id="JWZX01000550">
    <property type="protein sequence ID" value="KOO46731.1"/>
    <property type="molecule type" value="Genomic_DNA"/>
</dbReference>
<evidence type="ECO:0000256" key="1">
    <source>
        <dbReference type="SAM" id="MobiDB-lite"/>
    </source>
</evidence>
<evidence type="ECO:0000313" key="2">
    <source>
        <dbReference type="EMBL" id="KOO46731.1"/>
    </source>
</evidence>
<dbReference type="AlphaFoldDB" id="A0A0M0L6M8"/>